<gene>
    <name evidence="3" type="ORF">IT779_10465</name>
</gene>
<name>A0A931N334_9NOCA</name>
<evidence type="ECO:0000256" key="1">
    <source>
        <dbReference type="SAM" id="SignalP"/>
    </source>
</evidence>
<dbReference type="EMBL" id="JADMLG010000003">
    <property type="protein sequence ID" value="MBH0776706.1"/>
    <property type="molecule type" value="Genomic_DNA"/>
</dbReference>
<dbReference type="RefSeq" id="WP_196149027.1">
    <property type="nucleotide sequence ID" value="NZ_JADMLG010000003.1"/>
</dbReference>
<sequence length="339" mass="35881">MRRTARMRDAVGAALICCAVLGAGGCSLGPEDLPSVRAGIDDGYEITIRFDGVMNLPSGAEVTLDGYQVGVVRSVEVTDTAAVVTVRVRAGTDVPVEVRAVIRQNTLLGDTYIALLRDGNDTRTAYLGPGGVVPVERTTAPPQLEDTMAVLAYFVNGGSIRKVQDTMGTVDSVLPALPQVRNLAAVVATDLDDLARDTDEIDRLLTGANATAVAVGDRSDVLALMFAPADSHTGAYYWQRWAVSIVSYVSLVLPSIGSIFEGGLWLVPMLDALADTGAVIRGVWDQAPSTSAKLAHFLRMNVLPFLARPGVDITSVESADGVRLVADMERVLRMLGAVK</sequence>
<dbReference type="InterPro" id="IPR052336">
    <property type="entry name" value="MlaD_Phospholipid_Transporter"/>
</dbReference>
<organism evidence="3 4">
    <name type="scientific">Nocardia bovistercoris</name>
    <dbReference type="NCBI Taxonomy" id="2785916"/>
    <lineage>
        <taxon>Bacteria</taxon>
        <taxon>Bacillati</taxon>
        <taxon>Actinomycetota</taxon>
        <taxon>Actinomycetes</taxon>
        <taxon>Mycobacteriales</taxon>
        <taxon>Nocardiaceae</taxon>
        <taxon>Nocardia</taxon>
    </lineage>
</organism>
<feature type="signal peptide" evidence="1">
    <location>
        <begin position="1"/>
        <end position="22"/>
    </location>
</feature>
<dbReference type="PROSITE" id="PS51257">
    <property type="entry name" value="PROKAR_LIPOPROTEIN"/>
    <property type="match status" value="1"/>
</dbReference>
<dbReference type="AlphaFoldDB" id="A0A931N334"/>
<dbReference type="Proteomes" id="UP000655751">
    <property type="component" value="Unassembled WGS sequence"/>
</dbReference>
<feature type="domain" description="Mce/MlaD" evidence="2">
    <location>
        <begin position="42"/>
        <end position="115"/>
    </location>
</feature>
<evidence type="ECO:0000259" key="2">
    <source>
        <dbReference type="Pfam" id="PF02470"/>
    </source>
</evidence>
<keyword evidence="1" id="KW-0732">Signal</keyword>
<proteinExistence type="predicted"/>
<dbReference type="Pfam" id="PF02470">
    <property type="entry name" value="MlaD"/>
    <property type="match status" value="1"/>
</dbReference>
<dbReference type="InterPro" id="IPR003399">
    <property type="entry name" value="Mce/MlaD"/>
</dbReference>
<dbReference type="PANTHER" id="PTHR33371">
    <property type="entry name" value="INTERMEMBRANE PHOSPHOLIPID TRANSPORT SYSTEM BINDING PROTEIN MLAD-RELATED"/>
    <property type="match status" value="1"/>
</dbReference>
<dbReference type="PANTHER" id="PTHR33371:SF4">
    <property type="entry name" value="INTERMEMBRANE PHOSPHOLIPID TRANSPORT SYSTEM BINDING PROTEIN MLAD"/>
    <property type="match status" value="1"/>
</dbReference>
<accession>A0A931N334</accession>
<evidence type="ECO:0000313" key="4">
    <source>
        <dbReference type="Proteomes" id="UP000655751"/>
    </source>
</evidence>
<feature type="chain" id="PRO_5038360944" evidence="1">
    <location>
        <begin position="23"/>
        <end position="339"/>
    </location>
</feature>
<keyword evidence="4" id="KW-1185">Reference proteome</keyword>
<evidence type="ECO:0000313" key="3">
    <source>
        <dbReference type="EMBL" id="MBH0776706.1"/>
    </source>
</evidence>
<reference evidence="3" key="1">
    <citation type="submission" date="2020-11" db="EMBL/GenBank/DDBJ databases">
        <title>Nocardia NEAU-351.nov., a novel actinomycete isolated from the cow dung.</title>
        <authorList>
            <person name="Zhang X."/>
        </authorList>
    </citation>
    <scope>NUCLEOTIDE SEQUENCE</scope>
    <source>
        <strain evidence="3">NEAU-351</strain>
    </source>
</reference>
<comment type="caution">
    <text evidence="3">The sequence shown here is derived from an EMBL/GenBank/DDBJ whole genome shotgun (WGS) entry which is preliminary data.</text>
</comment>
<protein>
    <submittedName>
        <fullName evidence="3">MCE family protein</fullName>
    </submittedName>
</protein>